<evidence type="ECO:0000256" key="10">
    <source>
        <dbReference type="RuleBase" id="RU364103"/>
    </source>
</evidence>
<comment type="function">
    <text evidence="10">Part of an ABC transporter complex. Responsible for energy coupling to the transport system.</text>
</comment>
<dbReference type="InterPro" id="IPR027417">
    <property type="entry name" value="P-loop_NTPase"/>
</dbReference>
<dbReference type="InterPro" id="IPR050095">
    <property type="entry name" value="ECF_ABC_transporter_ATP-bd"/>
</dbReference>
<keyword evidence="6 10" id="KW-0067">ATP-binding</keyword>
<keyword evidence="8 10" id="KW-0472">Membrane</keyword>
<dbReference type="Proteomes" id="UP000824002">
    <property type="component" value="Unassembled WGS sequence"/>
</dbReference>
<dbReference type="PANTHER" id="PTHR43553:SF24">
    <property type="entry name" value="ENERGY-COUPLING FACTOR TRANSPORTER ATP-BINDING PROTEIN ECFA1"/>
    <property type="match status" value="1"/>
</dbReference>
<dbReference type="InterPro" id="IPR017871">
    <property type="entry name" value="ABC_transporter-like_CS"/>
</dbReference>
<dbReference type="CDD" id="cd03225">
    <property type="entry name" value="ABC_cobalt_CbiO_domain1"/>
    <property type="match status" value="1"/>
</dbReference>
<dbReference type="PROSITE" id="PS00211">
    <property type="entry name" value="ABC_TRANSPORTER_1"/>
    <property type="match status" value="1"/>
</dbReference>
<dbReference type="GO" id="GO:0005524">
    <property type="term" value="F:ATP binding"/>
    <property type="evidence" value="ECO:0007669"/>
    <property type="project" value="UniProtKB-UniRule"/>
</dbReference>
<dbReference type="GO" id="GO:0016887">
    <property type="term" value="F:ATP hydrolysis activity"/>
    <property type="evidence" value="ECO:0007669"/>
    <property type="project" value="InterPro"/>
</dbReference>
<dbReference type="InterPro" id="IPR015856">
    <property type="entry name" value="ABC_transpr_CbiO/EcfA_su"/>
</dbReference>
<dbReference type="GO" id="GO:0006824">
    <property type="term" value="P:cobalt ion transport"/>
    <property type="evidence" value="ECO:0007669"/>
    <property type="project" value="InterPro"/>
</dbReference>
<feature type="domain" description="ABC transporter" evidence="11">
    <location>
        <begin position="5"/>
        <end position="240"/>
    </location>
</feature>
<protein>
    <recommendedName>
        <fullName evidence="10">ABC transporter ATP-binding protein</fullName>
    </recommendedName>
</protein>
<comment type="caution">
    <text evidence="12">The sequence shown here is derived from an EMBL/GenBank/DDBJ whole genome shotgun (WGS) entry which is preliminary data.</text>
</comment>
<dbReference type="GO" id="GO:0042626">
    <property type="term" value="F:ATPase-coupled transmembrane transporter activity"/>
    <property type="evidence" value="ECO:0007669"/>
    <property type="project" value="TreeGrafter"/>
</dbReference>
<comment type="function">
    <text evidence="9">Probably part of an ABC transporter complex. Responsible for energy coupling to the transport system.</text>
</comment>
<evidence type="ECO:0000256" key="8">
    <source>
        <dbReference type="ARBA" id="ARBA00023136"/>
    </source>
</evidence>
<evidence type="ECO:0000313" key="13">
    <source>
        <dbReference type="Proteomes" id="UP000824002"/>
    </source>
</evidence>
<keyword evidence="7" id="KW-1278">Translocase</keyword>
<evidence type="ECO:0000256" key="3">
    <source>
        <dbReference type="ARBA" id="ARBA00022448"/>
    </source>
</evidence>
<evidence type="ECO:0000256" key="4">
    <source>
        <dbReference type="ARBA" id="ARBA00022475"/>
    </source>
</evidence>
<reference evidence="12" key="1">
    <citation type="submission" date="2020-10" db="EMBL/GenBank/DDBJ databases">
        <authorList>
            <person name="Gilroy R."/>
        </authorList>
    </citation>
    <scope>NUCLEOTIDE SEQUENCE</scope>
    <source>
        <strain evidence="12">CHK199-13235</strain>
    </source>
</reference>
<dbReference type="GO" id="GO:0043190">
    <property type="term" value="C:ATP-binding cassette (ABC) transporter complex"/>
    <property type="evidence" value="ECO:0007669"/>
    <property type="project" value="TreeGrafter"/>
</dbReference>
<dbReference type="FunFam" id="3.40.50.300:FF:000224">
    <property type="entry name" value="Energy-coupling factor transporter ATP-binding protein EcfA"/>
    <property type="match status" value="1"/>
</dbReference>
<evidence type="ECO:0000256" key="7">
    <source>
        <dbReference type="ARBA" id="ARBA00022967"/>
    </source>
</evidence>
<keyword evidence="3 10" id="KW-0813">Transport</keyword>
<dbReference type="EMBL" id="DVJP01000030">
    <property type="protein sequence ID" value="HIS75969.1"/>
    <property type="molecule type" value="Genomic_DNA"/>
</dbReference>
<dbReference type="InterPro" id="IPR003439">
    <property type="entry name" value="ABC_transporter-like_ATP-bd"/>
</dbReference>
<dbReference type="Pfam" id="PF00005">
    <property type="entry name" value="ABC_tran"/>
    <property type="match status" value="1"/>
</dbReference>
<evidence type="ECO:0000256" key="1">
    <source>
        <dbReference type="ARBA" id="ARBA00004202"/>
    </source>
</evidence>
<evidence type="ECO:0000256" key="2">
    <source>
        <dbReference type="ARBA" id="ARBA00005417"/>
    </source>
</evidence>
<evidence type="ECO:0000256" key="9">
    <source>
        <dbReference type="ARBA" id="ARBA00025157"/>
    </source>
</evidence>
<organism evidence="12 13">
    <name type="scientific">Candidatus Merdivicinus excrementipullorum</name>
    <dbReference type="NCBI Taxonomy" id="2840867"/>
    <lineage>
        <taxon>Bacteria</taxon>
        <taxon>Bacillati</taxon>
        <taxon>Bacillota</taxon>
        <taxon>Clostridia</taxon>
        <taxon>Eubacteriales</taxon>
        <taxon>Oscillospiraceae</taxon>
        <taxon>Oscillospiraceae incertae sedis</taxon>
        <taxon>Candidatus Merdivicinus</taxon>
    </lineage>
</organism>
<keyword evidence="5 10" id="KW-0547">Nucleotide-binding</keyword>
<gene>
    <name evidence="12" type="ORF">IAB51_04065</name>
</gene>
<accession>A0A9D1JYW1</accession>
<dbReference type="NCBIfam" id="TIGR01166">
    <property type="entry name" value="cbiO"/>
    <property type="match status" value="1"/>
</dbReference>
<evidence type="ECO:0000256" key="6">
    <source>
        <dbReference type="ARBA" id="ARBA00022840"/>
    </source>
</evidence>
<keyword evidence="4 10" id="KW-1003">Cell membrane</keyword>
<evidence type="ECO:0000256" key="5">
    <source>
        <dbReference type="ARBA" id="ARBA00022741"/>
    </source>
</evidence>
<dbReference type="SMART" id="SM00382">
    <property type="entry name" value="AAA"/>
    <property type="match status" value="1"/>
</dbReference>
<evidence type="ECO:0000259" key="11">
    <source>
        <dbReference type="PROSITE" id="PS50893"/>
    </source>
</evidence>
<evidence type="ECO:0000313" key="12">
    <source>
        <dbReference type="EMBL" id="HIS75969.1"/>
    </source>
</evidence>
<comment type="similarity">
    <text evidence="2 10">Belongs to the ABC transporter superfamily.</text>
</comment>
<comment type="subcellular location">
    <subcellularLocation>
        <location evidence="1 10">Cell membrane</location>
        <topology evidence="1 10">Peripheral membrane protein</topology>
    </subcellularLocation>
</comment>
<dbReference type="InterPro" id="IPR003593">
    <property type="entry name" value="AAA+_ATPase"/>
</dbReference>
<dbReference type="SUPFAM" id="SSF52540">
    <property type="entry name" value="P-loop containing nucleoside triphosphate hydrolases"/>
    <property type="match status" value="1"/>
</dbReference>
<proteinExistence type="inferred from homology"/>
<dbReference type="InterPro" id="IPR005876">
    <property type="entry name" value="Co_trans_ATP-bd"/>
</dbReference>
<dbReference type="PANTHER" id="PTHR43553">
    <property type="entry name" value="HEAVY METAL TRANSPORTER"/>
    <property type="match status" value="1"/>
</dbReference>
<sequence length="278" mass="30951">MDRLLEFSGVSYAYEEGREALKNLSVAIRKGEKIAVLGENGAGKSTFFLLCNGVLAPKSGEIRYNGEPVGKSRKDKMKLRQKVGIVFQEPDRQILAATVAEEISFGPLNLGLSREEAANRVEEALSRMNLAEYRDRPPHYLSGGEKKRVTIADILAMKPEILLFDEPASSLDPANAALLEQTLQTLGQEGMTLVISTHDVNFAWKWAERALIFSQGELIADGPPETIFSDHILLEKAGLKKPLLFEAGEILRRAHPQENIPIPRSIEQFREWAERTIS</sequence>
<dbReference type="AlphaFoldDB" id="A0A9D1JYW1"/>
<dbReference type="Gene3D" id="3.40.50.300">
    <property type="entry name" value="P-loop containing nucleotide triphosphate hydrolases"/>
    <property type="match status" value="1"/>
</dbReference>
<dbReference type="PROSITE" id="PS50893">
    <property type="entry name" value="ABC_TRANSPORTER_2"/>
    <property type="match status" value="1"/>
</dbReference>
<reference evidence="12" key="2">
    <citation type="journal article" date="2021" name="PeerJ">
        <title>Extensive microbial diversity within the chicken gut microbiome revealed by metagenomics and culture.</title>
        <authorList>
            <person name="Gilroy R."/>
            <person name="Ravi A."/>
            <person name="Getino M."/>
            <person name="Pursley I."/>
            <person name="Horton D.L."/>
            <person name="Alikhan N.F."/>
            <person name="Baker D."/>
            <person name="Gharbi K."/>
            <person name="Hall N."/>
            <person name="Watson M."/>
            <person name="Adriaenssens E.M."/>
            <person name="Foster-Nyarko E."/>
            <person name="Jarju S."/>
            <person name="Secka A."/>
            <person name="Antonio M."/>
            <person name="Oren A."/>
            <person name="Chaudhuri R.R."/>
            <person name="La Ragione R."/>
            <person name="Hildebrand F."/>
            <person name="Pallen M.J."/>
        </authorList>
    </citation>
    <scope>NUCLEOTIDE SEQUENCE</scope>
    <source>
        <strain evidence="12">CHK199-13235</strain>
    </source>
</reference>
<name>A0A9D1JYW1_9FIRM</name>